<dbReference type="AlphaFoldDB" id="A0AAW1RA57"/>
<organism evidence="8 9">
    <name type="scientific">Apatococcus lobatus</name>
    <dbReference type="NCBI Taxonomy" id="904363"/>
    <lineage>
        <taxon>Eukaryota</taxon>
        <taxon>Viridiplantae</taxon>
        <taxon>Chlorophyta</taxon>
        <taxon>core chlorophytes</taxon>
        <taxon>Trebouxiophyceae</taxon>
        <taxon>Chlorellales</taxon>
        <taxon>Chlorellaceae</taxon>
        <taxon>Apatococcus</taxon>
    </lineage>
</organism>
<dbReference type="FunFam" id="2.30.29.170:FF:000002">
    <property type="entry name" value="EF-hand domain (C-terminal) containing 1"/>
    <property type="match status" value="1"/>
</dbReference>
<keyword evidence="4" id="KW-0677">Repeat</keyword>
<dbReference type="SMART" id="SM00676">
    <property type="entry name" value="DM10"/>
    <property type="match status" value="3"/>
</dbReference>
<protein>
    <recommendedName>
        <fullName evidence="7">DM10 domain-containing protein</fullName>
    </recommendedName>
</protein>
<evidence type="ECO:0000256" key="4">
    <source>
        <dbReference type="ARBA" id="ARBA00022737"/>
    </source>
</evidence>
<gene>
    <name evidence="8" type="ORF">WJX74_004568</name>
</gene>
<evidence type="ECO:0000259" key="7">
    <source>
        <dbReference type="PROSITE" id="PS51336"/>
    </source>
</evidence>
<accession>A0AAW1RA57</accession>
<dbReference type="FunFam" id="2.30.29.170:FF:000004">
    <property type="entry name" value="EF-hand domain containing 2"/>
    <property type="match status" value="1"/>
</dbReference>
<dbReference type="GO" id="GO:0000281">
    <property type="term" value="P:mitotic cytokinesis"/>
    <property type="evidence" value="ECO:0007669"/>
    <property type="project" value="TreeGrafter"/>
</dbReference>
<feature type="domain" description="DM10" evidence="7">
    <location>
        <begin position="271"/>
        <end position="387"/>
    </location>
</feature>
<dbReference type="Gene3D" id="2.30.29.170">
    <property type="match status" value="3"/>
</dbReference>
<keyword evidence="6" id="KW-0966">Cell projection</keyword>
<sequence length="646" mass="71760">MSRRVVNTVPFLPGSRAYRPEQEYPKPKPQLFRYRDGIPIPVDQESKFLAAEQAAAALAAASLGGSAAATAVIGSQPLPASGLAVGAATAAAAASQGAAMGAAMSSTPQWVTYDKKVLRFYAFFKEGVDDSPEENYRVRRCQILLYLEDGSLSIVEPKEDNSGLFQGTFLKRHKVVHPSGLGTIGPQHIAVDSNIEIYARTFHVIGCDAFTREFMQTKLGKSMGPDMPYPSDPHSQLIAAQQARDASRMHRPISAAQVAKAQSAHKFFSLDRKVLEFNAYWDDTDSLFGDVRLYKLQYYLSDDTLEIVEVLPRNCGRDPFPKFLRRMRLPKVTPMTGARPPTVEERERVSAYNWQDLGLGTRLRVFDRTLVLYDCDEFTREWGRQQGGLQEADFVPLQVPQFDQPYQPIMTIPPNVLGIGSDEDTLQNVYQLTPKPPRSDFNHFVQNDGKALRFGGRLLQQADGSPVEPADLERKFVISYHLAEDMISIFEPPFKTLGFEGGKFLERCKLAKPGTKERYRPQDLYLGARLVASGRLFELQEVDMYTLKYMEAYRRLYPMADSNTVVAKLRANLAVPVQEAAFRTALISPATPSTAVIGSQLQDILAKQGIRLAAQEIVTLARLLNPLASSLSDTLDVLNLLSALGL</sequence>
<keyword evidence="3" id="KW-0963">Cytoplasm</keyword>
<keyword evidence="9" id="KW-1185">Reference proteome</keyword>
<reference evidence="8 9" key="1">
    <citation type="journal article" date="2024" name="Nat. Commun.">
        <title>Phylogenomics reveals the evolutionary origins of lichenization in chlorophyte algae.</title>
        <authorList>
            <person name="Puginier C."/>
            <person name="Libourel C."/>
            <person name="Otte J."/>
            <person name="Skaloud P."/>
            <person name="Haon M."/>
            <person name="Grisel S."/>
            <person name="Petersen M."/>
            <person name="Berrin J.G."/>
            <person name="Delaux P.M."/>
            <person name="Dal Grande F."/>
            <person name="Keller J."/>
        </authorList>
    </citation>
    <scope>NUCLEOTIDE SEQUENCE [LARGE SCALE GENOMIC DNA]</scope>
    <source>
        <strain evidence="8 9">SAG 2145</strain>
    </source>
</reference>
<evidence type="ECO:0000256" key="2">
    <source>
        <dbReference type="ARBA" id="ARBA00004245"/>
    </source>
</evidence>
<dbReference type="Proteomes" id="UP001438707">
    <property type="component" value="Unassembled WGS sequence"/>
</dbReference>
<evidence type="ECO:0000256" key="1">
    <source>
        <dbReference type="ARBA" id="ARBA00004138"/>
    </source>
</evidence>
<keyword evidence="5" id="KW-0206">Cytoskeleton</keyword>
<proteinExistence type="predicted"/>
<dbReference type="InterPro" id="IPR006602">
    <property type="entry name" value="DM10_dom"/>
</dbReference>
<dbReference type="GO" id="GO:0072686">
    <property type="term" value="C:mitotic spindle"/>
    <property type="evidence" value="ECO:0007669"/>
    <property type="project" value="TreeGrafter"/>
</dbReference>
<dbReference type="InterPro" id="IPR040193">
    <property type="entry name" value="EFHC1/EFHC2/EFHB"/>
</dbReference>
<feature type="domain" description="DM10" evidence="7">
    <location>
        <begin position="114"/>
        <end position="219"/>
    </location>
</feature>
<evidence type="ECO:0000313" key="8">
    <source>
        <dbReference type="EMBL" id="KAK9830737.1"/>
    </source>
</evidence>
<dbReference type="Pfam" id="PF06565">
    <property type="entry name" value="DM10_dom"/>
    <property type="match status" value="3"/>
</dbReference>
<feature type="domain" description="DM10" evidence="7">
    <location>
        <begin position="448"/>
        <end position="554"/>
    </location>
</feature>
<comment type="caution">
    <text evidence="8">The sequence shown here is derived from an EMBL/GenBank/DDBJ whole genome shotgun (WGS) entry which is preliminary data.</text>
</comment>
<dbReference type="GO" id="GO:0005930">
    <property type="term" value="C:axoneme"/>
    <property type="evidence" value="ECO:0007669"/>
    <property type="project" value="TreeGrafter"/>
</dbReference>
<dbReference type="GO" id="GO:0007052">
    <property type="term" value="P:mitotic spindle organization"/>
    <property type="evidence" value="ECO:0007669"/>
    <property type="project" value="TreeGrafter"/>
</dbReference>
<comment type="subcellular location">
    <subcellularLocation>
        <location evidence="1">Cell projection</location>
        <location evidence="1">Cilium</location>
    </subcellularLocation>
    <subcellularLocation>
        <location evidence="2">Cytoplasm</location>
        <location evidence="2">Cytoskeleton</location>
    </subcellularLocation>
</comment>
<evidence type="ECO:0000313" key="9">
    <source>
        <dbReference type="Proteomes" id="UP001438707"/>
    </source>
</evidence>
<dbReference type="GO" id="GO:0060285">
    <property type="term" value="P:cilium-dependent cell motility"/>
    <property type="evidence" value="ECO:0007669"/>
    <property type="project" value="TreeGrafter"/>
</dbReference>
<dbReference type="PROSITE" id="PS51336">
    <property type="entry name" value="DM10"/>
    <property type="match status" value="3"/>
</dbReference>
<evidence type="ECO:0000256" key="3">
    <source>
        <dbReference type="ARBA" id="ARBA00022490"/>
    </source>
</evidence>
<dbReference type="GO" id="GO:0043014">
    <property type="term" value="F:alpha-tubulin binding"/>
    <property type="evidence" value="ECO:0007669"/>
    <property type="project" value="TreeGrafter"/>
</dbReference>
<name>A0AAW1RA57_9CHLO</name>
<dbReference type="PANTHER" id="PTHR12086">
    <property type="entry name" value="EF-HAND DOMAIN C-TERMINAL CONTAINING PROTEIN"/>
    <property type="match status" value="1"/>
</dbReference>
<evidence type="ECO:0000256" key="5">
    <source>
        <dbReference type="ARBA" id="ARBA00023212"/>
    </source>
</evidence>
<dbReference type="EMBL" id="JALJOS010000015">
    <property type="protein sequence ID" value="KAK9830737.1"/>
    <property type="molecule type" value="Genomic_DNA"/>
</dbReference>
<dbReference type="PANTHER" id="PTHR12086:SF9">
    <property type="entry name" value="EF-HAND DOMAIN-CONTAINING PROTEIN 1"/>
    <property type="match status" value="1"/>
</dbReference>
<evidence type="ECO:0000256" key="6">
    <source>
        <dbReference type="ARBA" id="ARBA00023273"/>
    </source>
</evidence>